<proteinExistence type="inferred from homology"/>
<dbReference type="PANTHER" id="PTHR47962:SF5">
    <property type="entry name" value="ATP-DEPENDENT HELICASE LHR-RELATED"/>
    <property type="match status" value="1"/>
</dbReference>
<evidence type="ECO:0000256" key="2">
    <source>
        <dbReference type="ARBA" id="ARBA00009046"/>
    </source>
</evidence>
<accession>A0A521G305</accession>
<keyword evidence="3" id="KW-0540">Nuclease</keyword>
<dbReference type="EC" id="3.6.4.-" evidence="12"/>
<dbReference type="AlphaFoldDB" id="A0A521G305"/>
<keyword evidence="13" id="KW-1185">Reference proteome</keyword>
<evidence type="ECO:0000259" key="11">
    <source>
        <dbReference type="PROSITE" id="PS51643"/>
    </source>
</evidence>
<dbReference type="PROSITE" id="PS51192">
    <property type="entry name" value="HELICASE_ATP_BIND_1"/>
    <property type="match status" value="1"/>
</dbReference>
<dbReference type="SUPFAM" id="SSF52540">
    <property type="entry name" value="P-loop containing nucleoside triphosphate hydrolases"/>
    <property type="match status" value="1"/>
</dbReference>
<dbReference type="SMART" id="SM00487">
    <property type="entry name" value="DEXDc"/>
    <property type="match status" value="1"/>
</dbReference>
<dbReference type="EMBL" id="NQJD01000007">
    <property type="protein sequence ID" value="TAA75405.1"/>
    <property type="molecule type" value="Genomic_DNA"/>
</dbReference>
<evidence type="ECO:0000256" key="6">
    <source>
        <dbReference type="ARBA" id="ARBA00022801"/>
    </source>
</evidence>
<dbReference type="PANTHER" id="PTHR47962">
    <property type="entry name" value="ATP-DEPENDENT HELICASE LHR-RELATED-RELATED"/>
    <property type="match status" value="1"/>
</dbReference>
<evidence type="ECO:0000313" key="12">
    <source>
        <dbReference type="EMBL" id="TAA75405.1"/>
    </source>
</evidence>
<keyword evidence="4" id="KW-0479">Metal-binding</keyword>
<evidence type="ECO:0000256" key="8">
    <source>
        <dbReference type="ARBA" id="ARBA00022840"/>
    </source>
</evidence>
<dbReference type="GO" id="GO:0003677">
    <property type="term" value="F:DNA binding"/>
    <property type="evidence" value="ECO:0007669"/>
    <property type="project" value="TreeGrafter"/>
</dbReference>
<dbReference type="InterPro" id="IPR011545">
    <property type="entry name" value="DEAD/DEAH_box_helicase_dom"/>
</dbReference>
<organism evidence="12 13">
    <name type="scientific">Candidatus Electronema aureum</name>
    <dbReference type="NCBI Taxonomy" id="2005002"/>
    <lineage>
        <taxon>Bacteria</taxon>
        <taxon>Pseudomonadati</taxon>
        <taxon>Thermodesulfobacteriota</taxon>
        <taxon>Desulfobulbia</taxon>
        <taxon>Desulfobulbales</taxon>
        <taxon>Desulfobulbaceae</taxon>
        <taxon>Candidatus Electronema</taxon>
    </lineage>
</organism>
<dbReference type="Proteomes" id="UP000316238">
    <property type="component" value="Unassembled WGS sequence"/>
</dbReference>
<dbReference type="EC" id="3.1.-.-" evidence="12"/>
<dbReference type="CDD" id="cd09641">
    <property type="entry name" value="Cas3''_I"/>
    <property type="match status" value="1"/>
</dbReference>
<comment type="caution">
    <text evidence="12">The sequence shown here is derived from an EMBL/GenBank/DDBJ whole genome shotgun (WGS) entry which is preliminary data.</text>
</comment>
<dbReference type="InterPro" id="IPR052511">
    <property type="entry name" value="ATP-dep_Helicase"/>
</dbReference>
<keyword evidence="7" id="KW-0347">Helicase</keyword>
<dbReference type="InterPro" id="IPR006474">
    <property type="entry name" value="Helicase_Cas3_CRISPR-ass_core"/>
</dbReference>
<feature type="domain" description="Helicase ATP-binding" evidence="10">
    <location>
        <begin position="246"/>
        <end position="426"/>
    </location>
</feature>
<dbReference type="Pfam" id="PF22590">
    <property type="entry name" value="Cas3-like_C_2"/>
    <property type="match status" value="1"/>
</dbReference>
<reference evidence="12" key="1">
    <citation type="submission" date="2017-07" db="EMBL/GenBank/DDBJ databases">
        <title>The cable genome - Insights into the physiology and evolution of filamentous bacteria capable of sulfide oxidation via long distance electron transfer.</title>
        <authorList>
            <person name="Thorup C."/>
            <person name="Bjerg J.T."/>
            <person name="Schreiber L."/>
            <person name="Nielsen L.P."/>
            <person name="Kjeldsen K.U."/>
            <person name="Boesen T."/>
            <person name="Boggild A."/>
            <person name="Meysman F."/>
            <person name="Geelhoed J."/>
            <person name="Schramm A."/>
        </authorList>
    </citation>
    <scope>NUCLEOTIDE SEQUENCE [LARGE SCALE GENOMIC DNA]</scope>
    <source>
        <strain evidence="12">GS</strain>
    </source>
</reference>
<evidence type="ECO:0000256" key="1">
    <source>
        <dbReference type="ARBA" id="ARBA00006847"/>
    </source>
</evidence>
<gene>
    <name evidence="12" type="ORF">CDV28_10752</name>
</gene>
<keyword evidence="5" id="KW-0547">Nucleotide-binding</keyword>
<protein>
    <submittedName>
        <fullName evidence="12">CRISPR-associated helicase, Cas3 family</fullName>
        <ecNumber evidence="12">3.1.-.-</ecNumber>
        <ecNumber evidence="12">3.6.4.-</ecNumber>
    </submittedName>
</protein>
<dbReference type="SUPFAM" id="SSF109604">
    <property type="entry name" value="HD-domain/PDEase-like"/>
    <property type="match status" value="1"/>
</dbReference>
<dbReference type="Gene3D" id="1.10.3210.30">
    <property type="match status" value="1"/>
</dbReference>
<feature type="domain" description="HD Cas3-type" evidence="11">
    <location>
        <begin position="14"/>
        <end position="186"/>
    </location>
</feature>
<name>A0A521G305_9BACT</name>
<dbReference type="InterPro" id="IPR014001">
    <property type="entry name" value="Helicase_ATP-bd"/>
</dbReference>
<dbReference type="InterPro" id="IPR038257">
    <property type="entry name" value="CRISPR-assoc_Cas3_HD_sf"/>
</dbReference>
<keyword evidence="8" id="KW-0067">ATP-binding</keyword>
<sequence>MNNTYYAHTLEGRPVEEWQSLEDHLQKAADRCRQFAEQFNAGAWGELAGRFHDLGKGSREFQAYLRHENGIEDEFSPHYNSRWRRDHATFGARHLYKLSQDAGKLLSYCIAGHHNGLQNWSNGTTDGGLKNRLADKVIKEVFFSFDQQPTISSQLPFQMGEQKLFGFQLQFFIRMLFSCLIDADRLDTERFCNPDKAEKRINELPLQELHSIFWKNFDALRKKAKEKAAHSKVNVIREKVLADCLAAAQRQPGLFTLTVPTGGGKTLASLAFALEHAQQHKQFRRIIYVIPFTSIIEQNARVFRDMLGNEAVLEHHSNFTPDKDDWKSELAAENWDAPVVVTTNVQFFDSFFACKTSPCRKLHNVAGSIIIFDEVQAIPVERLQPCLEVLRELTRNYGVTAVLCTATQPAIGKSDEFKAGLALEQAEIIRDVPKLFKELQRTRMTWLGKQTQEEIAAKLRQEEQVLCVVSTRDQAATLFEQIKEEKEDGIFHLSALMYPLHRSRVLQEIRERLRLRQPCRVISTQLIEAGVDVDFPVVYRSLAGMDSIAQAAGRCNREGLLAIGEIFVYEPEKNSNLSYFRQTADSAKRLFGRFADKFLEPECIQEYFADYFWKNQQRIEENDILKLCQAGAQKGDFAFEEIAAFKMIDTANKAIVIALEDEALKLVSQLEYAEYSRSILRKLQHYTVQVYPNQFNELKCWLEEAYKGVFVLKSSEMYSQETGLKCKSPEGQGYVV</sequence>
<dbReference type="GO" id="GO:0016887">
    <property type="term" value="F:ATP hydrolysis activity"/>
    <property type="evidence" value="ECO:0007669"/>
    <property type="project" value="TreeGrafter"/>
</dbReference>
<evidence type="ECO:0000256" key="5">
    <source>
        <dbReference type="ARBA" id="ARBA00022741"/>
    </source>
</evidence>
<dbReference type="Pfam" id="PF00270">
    <property type="entry name" value="DEAD"/>
    <property type="match status" value="1"/>
</dbReference>
<comment type="similarity">
    <text evidence="2">In the central section; belongs to the CRISPR-associated helicase Cas3 family.</text>
</comment>
<dbReference type="GO" id="GO:0004518">
    <property type="term" value="F:nuclease activity"/>
    <property type="evidence" value="ECO:0007669"/>
    <property type="project" value="UniProtKB-KW"/>
</dbReference>
<comment type="similarity">
    <text evidence="1">In the N-terminal section; belongs to the CRISPR-associated nuclease Cas3-HD family.</text>
</comment>
<dbReference type="GO" id="GO:0005524">
    <property type="term" value="F:ATP binding"/>
    <property type="evidence" value="ECO:0007669"/>
    <property type="project" value="UniProtKB-KW"/>
</dbReference>
<keyword evidence="9" id="KW-0051">Antiviral defense</keyword>
<evidence type="ECO:0000256" key="4">
    <source>
        <dbReference type="ARBA" id="ARBA00022723"/>
    </source>
</evidence>
<evidence type="ECO:0000256" key="9">
    <source>
        <dbReference type="ARBA" id="ARBA00023118"/>
    </source>
</evidence>
<dbReference type="PROSITE" id="PS51643">
    <property type="entry name" value="HD_CAS3"/>
    <property type="match status" value="1"/>
</dbReference>
<dbReference type="InterPro" id="IPR054712">
    <property type="entry name" value="Cas3-like_dom"/>
</dbReference>
<keyword evidence="6 12" id="KW-0378">Hydrolase</keyword>
<dbReference type="Gene3D" id="3.40.50.300">
    <property type="entry name" value="P-loop containing nucleotide triphosphate hydrolases"/>
    <property type="match status" value="2"/>
</dbReference>
<dbReference type="GO" id="GO:0004386">
    <property type="term" value="F:helicase activity"/>
    <property type="evidence" value="ECO:0007669"/>
    <property type="project" value="UniProtKB-KW"/>
</dbReference>
<dbReference type="InterPro" id="IPR006483">
    <property type="entry name" value="CRISPR-assoc_Cas3_HD"/>
</dbReference>
<evidence type="ECO:0000259" key="10">
    <source>
        <dbReference type="PROSITE" id="PS51192"/>
    </source>
</evidence>
<evidence type="ECO:0000256" key="3">
    <source>
        <dbReference type="ARBA" id="ARBA00022722"/>
    </source>
</evidence>
<evidence type="ECO:0000313" key="13">
    <source>
        <dbReference type="Proteomes" id="UP000316238"/>
    </source>
</evidence>
<dbReference type="CDD" id="cd17930">
    <property type="entry name" value="DEXHc_cas3"/>
    <property type="match status" value="1"/>
</dbReference>
<dbReference type="GO" id="GO:0051607">
    <property type="term" value="P:defense response to virus"/>
    <property type="evidence" value="ECO:0007669"/>
    <property type="project" value="UniProtKB-KW"/>
</dbReference>
<dbReference type="NCBIfam" id="TIGR01587">
    <property type="entry name" value="cas3_core"/>
    <property type="match status" value="1"/>
</dbReference>
<evidence type="ECO:0000256" key="7">
    <source>
        <dbReference type="ARBA" id="ARBA00022806"/>
    </source>
</evidence>
<dbReference type="GO" id="GO:0046872">
    <property type="term" value="F:metal ion binding"/>
    <property type="evidence" value="ECO:0007669"/>
    <property type="project" value="UniProtKB-KW"/>
</dbReference>
<dbReference type="NCBIfam" id="TIGR01596">
    <property type="entry name" value="cas3_HD"/>
    <property type="match status" value="1"/>
</dbReference>
<dbReference type="InterPro" id="IPR027417">
    <property type="entry name" value="P-loop_NTPase"/>
</dbReference>